<dbReference type="PANTHER" id="PTHR42879:SF6">
    <property type="entry name" value="NADPH-DEPENDENT REDUCTASE BACG"/>
    <property type="match status" value="1"/>
</dbReference>
<dbReference type="PANTHER" id="PTHR42879">
    <property type="entry name" value="3-OXOACYL-(ACYL-CARRIER-PROTEIN) REDUCTASE"/>
    <property type="match status" value="1"/>
</dbReference>
<name>A0ABT8EF29_9BURK</name>
<dbReference type="InterPro" id="IPR002347">
    <property type="entry name" value="SDR_fam"/>
</dbReference>
<dbReference type="InterPro" id="IPR036291">
    <property type="entry name" value="NAD(P)-bd_dom_sf"/>
</dbReference>
<organism evidence="2 3">
    <name type="scientific">Alcaligenes endophyticus</name>
    <dbReference type="NCBI Taxonomy" id="1929088"/>
    <lineage>
        <taxon>Bacteria</taxon>
        <taxon>Pseudomonadati</taxon>
        <taxon>Pseudomonadota</taxon>
        <taxon>Betaproteobacteria</taxon>
        <taxon>Burkholderiales</taxon>
        <taxon>Alcaligenaceae</taxon>
        <taxon>Alcaligenes</taxon>
    </lineage>
</organism>
<dbReference type="RefSeq" id="WP_266122802.1">
    <property type="nucleotide sequence ID" value="NZ_JAJHNU010000001.1"/>
</dbReference>
<reference evidence="2" key="1">
    <citation type="submission" date="2021-11" db="EMBL/GenBank/DDBJ databases">
        <title>Draft genome sequence of Alcaligenes endophyticus type strain CCUG 75668T.</title>
        <authorList>
            <person name="Salva-Serra F."/>
            <person name="Duran R.E."/>
            <person name="Seeger M."/>
            <person name="Moore E.R.B."/>
            <person name="Jaen-Luchoro D."/>
        </authorList>
    </citation>
    <scope>NUCLEOTIDE SEQUENCE</scope>
    <source>
        <strain evidence="2">CCUG 75668</strain>
    </source>
</reference>
<dbReference type="Proteomes" id="UP001168613">
    <property type="component" value="Unassembled WGS sequence"/>
</dbReference>
<evidence type="ECO:0000256" key="1">
    <source>
        <dbReference type="ARBA" id="ARBA00006484"/>
    </source>
</evidence>
<comment type="caution">
    <text evidence="2">The sequence shown here is derived from an EMBL/GenBank/DDBJ whole genome shotgun (WGS) entry which is preliminary data.</text>
</comment>
<accession>A0ABT8EF29</accession>
<sequence>MDLGIKDKVALVQGAGGGLGGAIAQALAAEGARVMVCDLSEESAQLTVSRIRDAGHQAHALQWDLADLDSYDAKLEHIQQLLGPVSILVNNTGGPPPNLLGEVSVEQWQTHFQSMVLSVIQLTEKVLPGMRAANWGRIITSTSSGVIAPIPNLGVSNALRSTLVGWSKTLAREVAADQITANIILPGRIATSRIHALDVAKAQRENRSVESVSQESTASIPMRRYGKPSEYGSTVAYLASEQASYITGSILRVDGGLINAI</sequence>
<protein>
    <submittedName>
        <fullName evidence="2">SDR family oxidoreductase</fullName>
    </submittedName>
</protein>
<evidence type="ECO:0000313" key="3">
    <source>
        <dbReference type="Proteomes" id="UP001168613"/>
    </source>
</evidence>
<keyword evidence="3" id="KW-1185">Reference proteome</keyword>
<dbReference type="SUPFAM" id="SSF51735">
    <property type="entry name" value="NAD(P)-binding Rossmann-fold domains"/>
    <property type="match status" value="1"/>
</dbReference>
<evidence type="ECO:0000313" key="2">
    <source>
        <dbReference type="EMBL" id="MDN4119860.1"/>
    </source>
</evidence>
<gene>
    <name evidence="2" type="ORF">LMS43_01025</name>
</gene>
<dbReference type="Pfam" id="PF13561">
    <property type="entry name" value="adh_short_C2"/>
    <property type="match status" value="1"/>
</dbReference>
<dbReference type="InterPro" id="IPR050259">
    <property type="entry name" value="SDR"/>
</dbReference>
<dbReference type="EMBL" id="JAJHNU010000001">
    <property type="protein sequence ID" value="MDN4119860.1"/>
    <property type="molecule type" value="Genomic_DNA"/>
</dbReference>
<proteinExistence type="inferred from homology"/>
<dbReference type="PRINTS" id="PR00081">
    <property type="entry name" value="GDHRDH"/>
</dbReference>
<comment type="similarity">
    <text evidence="1">Belongs to the short-chain dehydrogenases/reductases (SDR) family.</text>
</comment>
<dbReference type="Gene3D" id="3.40.50.720">
    <property type="entry name" value="NAD(P)-binding Rossmann-like Domain"/>
    <property type="match status" value="1"/>
</dbReference>